<keyword evidence="1" id="KW-0812">Transmembrane</keyword>
<name>A0A256IM86_9EURY</name>
<accession>A0A256IM86</accession>
<protein>
    <recommendedName>
        <fullName evidence="2">Alpha-galactosidase NEW3 domain-containing protein</fullName>
    </recommendedName>
</protein>
<dbReference type="Pfam" id="PF10633">
    <property type="entry name" value="NPCBM_assoc"/>
    <property type="match status" value="1"/>
</dbReference>
<reference evidence="3 4" key="1">
    <citation type="journal article" date="2014" name="Front. Microbiol.">
        <title>Population and genomic analysis of the genus Halorubrum.</title>
        <authorList>
            <person name="Fullmer M.S."/>
            <person name="Soucy S.M."/>
            <person name="Swithers K.S."/>
            <person name="Makkay A.M."/>
            <person name="Wheeler R."/>
            <person name="Ventosa A."/>
            <person name="Gogarten J.P."/>
            <person name="Papke R.T."/>
        </authorList>
    </citation>
    <scope>NUCLEOTIDE SEQUENCE [LARGE SCALE GENOMIC DNA]</scope>
    <source>
        <strain evidence="3 4">Cb34</strain>
    </source>
</reference>
<dbReference type="PANTHER" id="PTHR35902">
    <property type="entry name" value="S-LAYER DOMAIN-LIKE PROTEIN-RELATED"/>
    <property type="match status" value="1"/>
</dbReference>
<evidence type="ECO:0000259" key="2">
    <source>
        <dbReference type="Pfam" id="PF10633"/>
    </source>
</evidence>
<keyword evidence="4" id="KW-1185">Reference proteome</keyword>
<dbReference type="Proteomes" id="UP000216308">
    <property type="component" value="Unassembled WGS sequence"/>
</dbReference>
<dbReference type="AlphaFoldDB" id="A0A256IM86"/>
<comment type="caution">
    <text evidence="3">The sequence shown here is derived from an EMBL/GenBank/DDBJ whole genome shotgun (WGS) entry which is preliminary data.</text>
</comment>
<organism evidence="3 4">
    <name type="scientific">Halorubrum halodurans</name>
    <dbReference type="NCBI Taxonomy" id="1383851"/>
    <lineage>
        <taxon>Archaea</taxon>
        <taxon>Methanobacteriati</taxon>
        <taxon>Methanobacteriota</taxon>
        <taxon>Stenosarchaea group</taxon>
        <taxon>Halobacteria</taxon>
        <taxon>Halobacteriales</taxon>
        <taxon>Haloferacaceae</taxon>
        <taxon>Halorubrum</taxon>
    </lineage>
</organism>
<dbReference type="InterPro" id="IPR013783">
    <property type="entry name" value="Ig-like_fold"/>
</dbReference>
<feature type="domain" description="Alpha-galactosidase NEW3" evidence="2">
    <location>
        <begin position="404"/>
        <end position="480"/>
    </location>
</feature>
<keyword evidence="1" id="KW-0472">Membrane</keyword>
<dbReference type="Gene3D" id="2.60.40.10">
    <property type="entry name" value="Immunoglobulins"/>
    <property type="match status" value="1"/>
</dbReference>
<dbReference type="PANTHER" id="PTHR35902:SF3">
    <property type="entry name" value="NPCBM-ASSOCIATED, NEW3 DOMAIN OF ALPHA-GALACTOSIDASE"/>
    <property type="match status" value="1"/>
</dbReference>
<evidence type="ECO:0000313" key="4">
    <source>
        <dbReference type="Proteomes" id="UP000216308"/>
    </source>
</evidence>
<evidence type="ECO:0000256" key="1">
    <source>
        <dbReference type="SAM" id="Phobius"/>
    </source>
</evidence>
<keyword evidence="1" id="KW-1133">Transmembrane helix</keyword>
<proteinExistence type="predicted"/>
<sequence>MFLTVVLLLTPISGIGLVDAQETTSDDRFVRGEPDLDVHVPSNTVAPGQTQAIELFVTNDGEIQVGSVNNRNTVTKARNVRATVEADDDSPITVETGTQAVGSVTNDQPKGTSFRLTVPEDADPGEYDLDVELDYSFTRQISDRSGITDERSASETRTVTIEIDDDAQFIVRNTSTSAQIGDSGELSLEMENVGTRTAYNASVRTTSTNGNVVFGESAVDETHAGSWEPGEVKRVTHDVSVRDDTSVRPYTFDTAVSFDDRDGIENVDDGISSSVSPLPAQAFEVELTESTLRVDEEGWIRGEVTNTGPATAESVELRAPLADPNLYPIENSYAVGTLEPGETASFALRLDVGGEAEAIRKLIDVDVRYRTMDRNKRVDDDGDVIVDVQDRRSEFRLASQQDQITAGETETITIEVTNNLDETVTDIEPKLFTDDPLSAPDDIAFVPELKPGETTTIRFEVSVGQDTVPKTYAATVDMRYDDADGESQISDTHRVTITVGEPAETTNPLLIGVAVALLVVLTAGLYAWRLR</sequence>
<dbReference type="InterPro" id="IPR018905">
    <property type="entry name" value="A-galactase_NEW3"/>
</dbReference>
<feature type="transmembrane region" description="Helical" evidence="1">
    <location>
        <begin position="509"/>
        <end position="528"/>
    </location>
</feature>
<evidence type="ECO:0000313" key="3">
    <source>
        <dbReference type="EMBL" id="OYR57573.1"/>
    </source>
</evidence>
<dbReference type="EMBL" id="NHPJ01000059">
    <property type="protein sequence ID" value="OYR57573.1"/>
    <property type="molecule type" value="Genomic_DNA"/>
</dbReference>
<gene>
    <name evidence="3" type="ORF">DJ70_05290</name>
</gene>